<dbReference type="GO" id="GO:0006355">
    <property type="term" value="P:regulation of DNA-templated transcription"/>
    <property type="evidence" value="ECO:0007669"/>
    <property type="project" value="InterPro"/>
</dbReference>
<evidence type="ECO:0008006" key="2">
    <source>
        <dbReference type="Google" id="ProtNLM"/>
    </source>
</evidence>
<protein>
    <recommendedName>
        <fullName evidence="2">Ribbon-helix-helix protein, CopG family</fullName>
    </recommendedName>
</protein>
<organism evidence="1">
    <name type="scientific">Caldiarchaeum subterraneum</name>
    <dbReference type="NCBI Taxonomy" id="311458"/>
    <lineage>
        <taxon>Archaea</taxon>
        <taxon>Nitrososphaerota</taxon>
        <taxon>Candidatus Caldarchaeales</taxon>
        <taxon>Candidatus Caldarchaeaceae</taxon>
        <taxon>Candidatus Caldarchaeum</taxon>
    </lineage>
</organism>
<proteinExistence type="predicted"/>
<gene>
    <name evidence="1" type="ORF">ENM11_08740</name>
</gene>
<dbReference type="InterPro" id="IPR010985">
    <property type="entry name" value="Ribbon_hlx_hlx"/>
</dbReference>
<dbReference type="SUPFAM" id="SSF47598">
    <property type="entry name" value="Ribbon-helix-helix"/>
    <property type="match status" value="1"/>
</dbReference>
<dbReference type="EMBL" id="DRWN01000070">
    <property type="protein sequence ID" value="HHK69210.1"/>
    <property type="molecule type" value="Genomic_DNA"/>
</dbReference>
<comment type="caution">
    <text evidence="1">The sequence shown here is derived from an EMBL/GenBank/DDBJ whole genome shotgun (WGS) entry which is preliminary data.</text>
</comment>
<evidence type="ECO:0000313" key="1">
    <source>
        <dbReference type="EMBL" id="HHK69210.1"/>
    </source>
</evidence>
<accession>A0A7C5QB30</accession>
<name>A0A7C5QB30_CALS0</name>
<dbReference type="AlphaFoldDB" id="A0A7C5QB30"/>
<reference evidence="1" key="1">
    <citation type="journal article" date="2020" name="mSystems">
        <title>Genome- and Community-Level Interaction Insights into Carbon Utilization and Element Cycling Functions of Hydrothermarchaeota in Hydrothermal Sediment.</title>
        <authorList>
            <person name="Zhou Z."/>
            <person name="Liu Y."/>
            <person name="Xu W."/>
            <person name="Pan J."/>
            <person name="Luo Z.H."/>
            <person name="Li M."/>
        </authorList>
    </citation>
    <scope>NUCLEOTIDE SEQUENCE [LARGE SCALE GENOMIC DNA]</scope>
    <source>
        <strain evidence="1">SpSt-1056</strain>
    </source>
</reference>
<sequence length="83" mass="10115">MKPAYIHGRWPKVEKEMSRLSSSNTKTTSHKPMVRRKFRRLQLRITDEMHRWLAAKAVENKASIAYVLRRLIRREMWRERTHA</sequence>